<comment type="caution">
    <text evidence="1">The sequence shown here is derived from an EMBL/GenBank/DDBJ whole genome shotgun (WGS) entry which is preliminary data.</text>
</comment>
<dbReference type="RefSeq" id="WP_148915166.1">
    <property type="nucleotide sequence ID" value="NZ_VSZS01000063.1"/>
</dbReference>
<accession>A0A5D4GW31</accession>
<reference evidence="1 2" key="1">
    <citation type="submission" date="2019-08" db="EMBL/GenBank/DDBJ databases">
        <authorList>
            <person name="Seo Y.L."/>
        </authorList>
    </citation>
    <scope>NUCLEOTIDE SEQUENCE [LARGE SCALE GENOMIC DNA]</scope>
    <source>
        <strain evidence="1 2">MaA-C15</strain>
    </source>
</reference>
<dbReference type="Proteomes" id="UP000323258">
    <property type="component" value="Unassembled WGS sequence"/>
</dbReference>
<keyword evidence="2" id="KW-1185">Reference proteome</keyword>
<evidence type="ECO:0000313" key="2">
    <source>
        <dbReference type="Proteomes" id="UP000323258"/>
    </source>
</evidence>
<reference evidence="1 2" key="2">
    <citation type="submission" date="2019-09" db="EMBL/GenBank/DDBJ databases">
        <title>Mesorhizobium sp. MaA-C15 isolated from Microcystis aeruginosa.</title>
        <authorList>
            <person name="Jeong S.E."/>
            <person name="Jin H.M."/>
            <person name="Jeon C.O."/>
        </authorList>
    </citation>
    <scope>NUCLEOTIDE SEQUENCE [LARGE SCALE GENOMIC DNA]</scope>
    <source>
        <strain evidence="1 2">MaA-C15</strain>
    </source>
</reference>
<name>A0A5D4GW31_9HYPH</name>
<dbReference type="OrthoDB" id="8450462at2"/>
<dbReference type="AlphaFoldDB" id="A0A5D4GW31"/>
<gene>
    <name evidence="1" type="ORF">FY036_13050</name>
</gene>
<dbReference type="EMBL" id="VSZS01000063">
    <property type="protein sequence ID" value="TYR32009.1"/>
    <property type="molecule type" value="Genomic_DNA"/>
</dbReference>
<sequence>MKLYTFICKNKTNIWAGIGAGLWAVSDADPSIMKARRTRSYNIRPGNIGLIYCSDESSKSLTTPFIFVSAPDPEETEKDVWPEEWKMPFRIHPLGTPRKEWNAHEAAKALPFNTASQNTNVTSVFKAVGTAVFTPIEIGDEDWAMILDRLADKTSAGSK</sequence>
<organism evidence="1 2">
    <name type="scientific">Neoaquamicrobium microcysteis</name>
    <dbReference type="NCBI Taxonomy" id="2682781"/>
    <lineage>
        <taxon>Bacteria</taxon>
        <taxon>Pseudomonadati</taxon>
        <taxon>Pseudomonadota</taxon>
        <taxon>Alphaproteobacteria</taxon>
        <taxon>Hyphomicrobiales</taxon>
        <taxon>Phyllobacteriaceae</taxon>
        <taxon>Neoaquamicrobium</taxon>
    </lineage>
</organism>
<protein>
    <recommendedName>
        <fullName evidence="3">EVE domain-containing protein</fullName>
    </recommendedName>
</protein>
<proteinExistence type="predicted"/>
<evidence type="ECO:0008006" key="3">
    <source>
        <dbReference type="Google" id="ProtNLM"/>
    </source>
</evidence>
<evidence type="ECO:0000313" key="1">
    <source>
        <dbReference type="EMBL" id="TYR32009.1"/>
    </source>
</evidence>